<organism evidence="1">
    <name type="scientific">marine sediment metagenome</name>
    <dbReference type="NCBI Taxonomy" id="412755"/>
    <lineage>
        <taxon>unclassified sequences</taxon>
        <taxon>metagenomes</taxon>
        <taxon>ecological metagenomes</taxon>
    </lineage>
</organism>
<feature type="non-terminal residue" evidence="1">
    <location>
        <position position="124"/>
    </location>
</feature>
<accession>A0A0F8ZEI2</accession>
<evidence type="ECO:0000313" key="1">
    <source>
        <dbReference type="EMBL" id="KKK64864.1"/>
    </source>
</evidence>
<dbReference type="AlphaFoldDB" id="A0A0F8ZEI2"/>
<comment type="caution">
    <text evidence="1">The sequence shown here is derived from an EMBL/GenBank/DDBJ whole genome shotgun (WGS) entry which is preliminary data.</text>
</comment>
<dbReference type="EMBL" id="LAZR01060831">
    <property type="protein sequence ID" value="KKK64864.1"/>
    <property type="molecule type" value="Genomic_DNA"/>
</dbReference>
<protein>
    <submittedName>
        <fullName evidence="1">Uncharacterized protein</fullName>
    </submittedName>
</protein>
<sequence length="124" mass="13290">MPAILPVEILDTNASEEGTYAIDEIQFLDSQDPPVAITPEAGSVTWCLTDKNGTIINSREDVPITSASSMTIVLSGDDLAISGNADKFETRDGVIIELYQRHILVQGLVDTVIGTETLDNTPVT</sequence>
<name>A0A0F8ZEI2_9ZZZZ</name>
<proteinExistence type="predicted"/>
<gene>
    <name evidence="1" type="ORF">LCGC14_2979920</name>
</gene>
<reference evidence="1" key="1">
    <citation type="journal article" date="2015" name="Nature">
        <title>Complex archaea that bridge the gap between prokaryotes and eukaryotes.</title>
        <authorList>
            <person name="Spang A."/>
            <person name="Saw J.H."/>
            <person name="Jorgensen S.L."/>
            <person name="Zaremba-Niedzwiedzka K."/>
            <person name="Martijn J."/>
            <person name="Lind A.E."/>
            <person name="van Eijk R."/>
            <person name="Schleper C."/>
            <person name="Guy L."/>
            <person name="Ettema T.J."/>
        </authorList>
    </citation>
    <scope>NUCLEOTIDE SEQUENCE</scope>
</reference>